<evidence type="ECO:0000313" key="1">
    <source>
        <dbReference type="EMBL" id="EHP44180.1"/>
    </source>
</evidence>
<sequence length="106" mass="11735">MPPFEINDTELDALAGAGADLFHLYCLGFRSHMEPLTGVVRTTFEQVTERVGRPGIKYLAHDKSTLHRMLEALVELGLLCRLEGDSSLTYICALADTTVTPREQEA</sequence>
<proteinExistence type="predicted"/>
<dbReference type="PATRIC" id="fig|1127483.3.peg.868"/>
<dbReference type="EMBL" id="AHJE01000012">
    <property type="protein sequence ID" value="EHP44180.1"/>
    <property type="molecule type" value="Genomic_DNA"/>
</dbReference>
<comment type="caution">
    <text evidence="1">The sequence shown here is derived from an EMBL/GenBank/DDBJ whole genome shotgun (WGS) entry which is preliminary data.</text>
</comment>
<name>H1RZW4_9BURK</name>
<protein>
    <submittedName>
        <fullName evidence="1">Uncharacterized protein</fullName>
    </submittedName>
</protein>
<accession>H1RZW4</accession>
<dbReference type="Proteomes" id="UP000005808">
    <property type="component" value="Unassembled WGS sequence"/>
</dbReference>
<dbReference type="RefSeq" id="WP_006156676.1">
    <property type="nucleotide sequence ID" value="NZ_AHJE01000012.1"/>
</dbReference>
<gene>
    <name evidence="1" type="ORF">OR16_04352</name>
</gene>
<evidence type="ECO:0000313" key="2">
    <source>
        <dbReference type="Proteomes" id="UP000005808"/>
    </source>
</evidence>
<organism evidence="1 2">
    <name type="scientific">Cupriavidus basilensis OR16</name>
    <dbReference type="NCBI Taxonomy" id="1127483"/>
    <lineage>
        <taxon>Bacteria</taxon>
        <taxon>Pseudomonadati</taxon>
        <taxon>Pseudomonadota</taxon>
        <taxon>Betaproteobacteria</taxon>
        <taxon>Burkholderiales</taxon>
        <taxon>Burkholderiaceae</taxon>
        <taxon>Cupriavidus</taxon>
    </lineage>
</organism>
<dbReference type="AlphaFoldDB" id="H1RZW4"/>
<reference evidence="1 2" key="1">
    <citation type="journal article" date="2012" name="J. Bacteriol.">
        <title>De Novo Genome Project of Cupriavidus basilensis OR16.</title>
        <authorList>
            <person name="Cserhati M."/>
            <person name="Kriszt B."/>
            <person name="Szoboszlay S."/>
            <person name="Toth A."/>
            <person name="Szabo I."/>
            <person name="Tancsics A."/>
            <person name="Nagy I."/>
            <person name="Horvath B."/>
            <person name="Nagy I."/>
            <person name="Kukolya J."/>
        </authorList>
    </citation>
    <scope>NUCLEOTIDE SEQUENCE [LARGE SCALE GENOMIC DNA]</scope>
    <source>
        <strain evidence="1 2">OR16</strain>
    </source>
</reference>